<keyword evidence="1 4" id="KW-0808">Transferase</keyword>
<name>A0A1I6DSE4_9RHOB</name>
<dbReference type="Pfam" id="PF00583">
    <property type="entry name" value="Acetyltransf_1"/>
    <property type="match status" value="1"/>
</dbReference>
<accession>A0A1I6DSE4</accession>
<dbReference type="EMBL" id="FOYI01000005">
    <property type="protein sequence ID" value="SFR08281.1"/>
    <property type="molecule type" value="Genomic_DNA"/>
</dbReference>
<protein>
    <submittedName>
        <fullName evidence="4">Ribosomal-protein-alanine N-acetyltransferase</fullName>
    </submittedName>
</protein>
<dbReference type="PANTHER" id="PTHR43420:SF44">
    <property type="entry name" value="ACETYLTRANSFERASE YPEA"/>
    <property type="match status" value="1"/>
</dbReference>
<dbReference type="InterPro" id="IPR016181">
    <property type="entry name" value="Acyl_CoA_acyltransferase"/>
</dbReference>
<dbReference type="GO" id="GO:0016747">
    <property type="term" value="F:acyltransferase activity, transferring groups other than amino-acyl groups"/>
    <property type="evidence" value="ECO:0007669"/>
    <property type="project" value="InterPro"/>
</dbReference>
<evidence type="ECO:0000313" key="4">
    <source>
        <dbReference type="EMBL" id="SFR08281.1"/>
    </source>
</evidence>
<dbReference type="Proteomes" id="UP000199302">
    <property type="component" value="Unassembled WGS sequence"/>
</dbReference>
<evidence type="ECO:0000256" key="2">
    <source>
        <dbReference type="ARBA" id="ARBA00023315"/>
    </source>
</evidence>
<dbReference type="STRING" id="871652.SAMN04515673_10535"/>
<dbReference type="AlphaFoldDB" id="A0A1I6DSE4"/>
<feature type="domain" description="N-acetyltransferase" evidence="3">
    <location>
        <begin position="1"/>
        <end position="144"/>
    </location>
</feature>
<keyword evidence="2" id="KW-0012">Acyltransferase</keyword>
<evidence type="ECO:0000313" key="5">
    <source>
        <dbReference type="Proteomes" id="UP000199302"/>
    </source>
</evidence>
<dbReference type="OrthoDB" id="9804026at2"/>
<reference evidence="4 5" key="1">
    <citation type="submission" date="2016-10" db="EMBL/GenBank/DDBJ databases">
        <authorList>
            <person name="de Groot N.N."/>
        </authorList>
    </citation>
    <scope>NUCLEOTIDE SEQUENCE [LARGE SCALE GENOMIC DNA]</scope>
    <source>
        <strain evidence="5">KMM 9023,NRIC 0796,JCM 17311,KCTC 23692</strain>
    </source>
</reference>
<dbReference type="PANTHER" id="PTHR43420">
    <property type="entry name" value="ACETYLTRANSFERASE"/>
    <property type="match status" value="1"/>
</dbReference>
<dbReference type="Gene3D" id="3.40.630.30">
    <property type="match status" value="1"/>
</dbReference>
<proteinExistence type="predicted"/>
<organism evidence="4 5">
    <name type="scientific">Poseidonocella sedimentorum</name>
    <dbReference type="NCBI Taxonomy" id="871652"/>
    <lineage>
        <taxon>Bacteria</taxon>
        <taxon>Pseudomonadati</taxon>
        <taxon>Pseudomonadota</taxon>
        <taxon>Alphaproteobacteria</taxon>
        <taxon>Rhodobacterales</taxon>
        <taxon>Roseobacteraceae</taxon>
        <taxon>Poseidonocella</taxon>
    </lineage>
</organism>
<evidence type="ECO:0000256" key="1">
    <source>
        <dbReference type="ARBA" id="ARBA00022679"/>
    </source>
</evidence>
<gene>
    <name evidence="4" type="ORF">SAMN04515673_10535</name>
</gene>
<sequence>MTAPDPAELAALHAKARGPDRFWSAEEFRSLLAARHVFALTDPATAPHAFVLSRAVADEAELLLIATDAAHQRRGHAARLLAAFEAEAAARGARQLFLEVAADNRPALALYAAHGWQTTGTRPRYYARPSGPRVDAALMQKSVT</sequence>
<keyword evidence="5" id="KW-1185">Reference proteome</keyword>
<dbReference type="SUPFAM" id="SSF55729">
    <property type="entry name" value="Acyl-CoA N-acyltransferases (Nat)"/>
    <property type="match status" value="1"/>
</dbReference>
<dbReference type="PROSITE" id="PS51186">
    <property type="entry name" value="GNAT"/>
    <property type="match status" value="1"/>
</dbReference>
<evidence type="ECO:0000259" key="3">
    <source>
        <dbReference type="PROSITE" id="PS51186"/>
    </source>
</evidence>
<dbReference type="InterPro" id="IPR050680">
    <property type="entry name" value="YpeA/RimI_acetyltransf"/>
</dbReference>
<dbReference type="InterPro" id="IPR000182">
    <property type="entry name" value="GNAT_dom"/>
</dbReference>
<dbReference type="RefSeq" id="WP_092079344.1">
    <property type="nucleotide sequence ID" value="NZ_FOYI01000005.1"/>
</dbReference>